<reference evidence="4 5" key="1">
    <citation type="journal article" date="2018" name="Aquat. Microb. Ecol.">
        <title>Gammaproteobacterial methanotrophs dominate.</title>
        <authorList>
            <person name="Rissanen A.J."/>
            <person name="Saarenheimo J."/>
            <person name="Tiirola M."/>
            <person name="Peura S."/>
            <person name="Aalto S.L."/>
            <person name="Karvinen A."/>
            <person name="Nykanen H."/>
        </authorList>
    </citation>
    <scope>NUCLEOTIDE SEQUENCE [LARGE SCALE GENOMIC DNA]</scope>
    <source>
        <strain evidence="4">AMbin10</strain>
    </source>
</reference>
<evidence type="ECO:0008006" key="6">
    <source>
        <dbReference type="Google" id="ProtNLM"/>
    </source>
</evidence>
<evidence type="ECO:0000313" key="4">
    <source>
        <dbReference type="EMBL" id="PZN71235.1"/>
    </source>
</evidence>
<evidence type="ECO:0000256" key="1">
    <source>
        <dbReference type="SAM" id="SignalP"/>
    </source>
</evidence>
<protein>
    <recommendedName>
        <fullName evidence="6">Peptidoglycan-binding protein</fullName>
    </recommendedName>
</protein>
<feature type="domain" description="Peptidoglycan binding-like" evidence="2">
    <location>
        <begin position="323"/>
        <end position="361"/>
    </location>
</feature>
<name>A0A2W4QG62_9GAMM</name>
<dbReference type="InterPro" id="IPR025493">
    <property type="entry name" value="DUF4384"/>
</dbReference>
<gene>
    <name evidence="4" type="ORF">DM484_26890</name>
</gene>
<dbReference type="Pfam" id="PF14326">
    <property type="entry name" value="DUF4384"/>
    <property type="match status" value="1"/>
</dbReference>
<dbReference type="Gene3D" id="3.40.50.10610">
    <property type="entry name" value="ABC-type transport auxiliary lipoprotein component"/>
    <property type="match status" value="1"/>
</dbReference>
<dbReference type="Proteomes" id="UP000249396">
    <property type="component" value="Unassembled WGS sequence"/>
</dbReference>
<accession>A0A2W4QG62</accession>
<evidence type="ECO:0000259" key="3">
    <source>
        <dbReference type="Pfam" id="PF14326"/>
    </source>
</evidence>
<evidence type="ECO:0000259" key="2">
    <source>
        <dbReference type="Pfam" id="PF01471"/>
    </source>
</evidence>
<feature type="signal peptide" evidence="1">
    <location>
        <begin position="1"/>
        <end position="23"/>
    </location>
</feature>
<dbReference type="AlphaFoldDB" id="A0A2W4QG62"/>
<evidence type="ECO:0000313" key="5">
    <source>
        <dbReference type="Proteomes" id="UP000249396"/>
    </source>
</evidence>
<feature type="domain" description="DUF4384" evidence="3">
    <location>
        <begin position="398"/>
        <end position="473"/>
    </location>
</feature>
<dbReference type="InterPro" id="IPR036365">
    <property type="entry name" value="PGBD-like_sf"/>
</dbReference>
<keyword evidence="1" id="KW-0732">Signal</keyword>
<dbReference type="InterPro" id="IPR036366">
    <property type="entry name" value="PGBDSf"/>
</dbReference>
<dbReference type="EMBL" id="QJPH01000531">
    <property type="protein sequence ID" value="PZN71235.1"/>
    <property type="molecule type" value="Genomic_DNA"/>
</dbReference>
<organism evidence="4 5">
    <name type="scientific">Candidatus Methylumidiphilus alinenensis</name>
    <dbReference type="NCBI Taxonomy" id="2202197"/>
    <lineage>
        <taxon>Bacteria</taxon>
        <taxon>Pseudomonadati</taxon>
        <taxon>Pseudomonadota</taxon>
        <taxon>Gammaproteobacteria</taxon>
        <taxon>Methylococcales</taxon>
        <taxon>Candidatus Methylumidiphilus</taxon>
    </lineage>
</organism>
<dbReference type="InterPro" id="IPR002477">
    <property type="entry name" value="Peptidoglycan-bd-like"/>
</dbReference>
<feature type="chain" id="PRO_5015925696" description="Peptidoglycan-binding protein" evidence="1">
    <location>
        <begin position="24"/>
        <end position="523"/>
    </location>
</feature>
<proteinExistence type="predicted"/>
<comment type="caution">
    <text evidence="4">The sequence shown here is derived from an EMBL/GenBank/DDBJ whole genome shotgun (WGS) entry which is preliminary data.</text>
</comment>
<dbReference type="SUPFAM" id="SSF47090">
    <property type="entry name" value="PGBD-like"/>
    <property type="match status" value="1"/>
</dbReference>
<dbReference type="Pfam" id="PF01471">
    <property type="entry name" value="PG_binding_1"/>
    <property type="match status" value="1"/>
</dbReference>
<sequence>MGNLKTTLASLAATLALSGCMTAPPKAYTIQQPQTAPMRNLTSMDLALSCLDRQLRDHNVPHKRLTSPGIPSRAGDKLVLGSGLDMLKTSIGQLSLSNVYTFMDLSAISTPGVINGEANYRPLDVNAINTWGRYMGDHHLAFSFPDRIITGSISQADNNVTSDQVSGGLDAGGTGNAQAGVGGSMNQGVTVVTVDMQILDIPSLEVVSGLTTKNSIAVVRSSTGADLSGHVSALGAHFNVNLDRTEGMHQAVRILIQLGTVELLGRLAGVPYEQCLTGETVQANAVGKAQEAFDDMETDVRTRFVQQQLSMLADSGKPGHPPYYTGPLNGVEDSITRNAIARYQKDAGLVASGRVDLDLYRSLQHRLDNTPAKPIPSVPQPPVSTPLLTLQAVPGSVVKPGTTLAVNLSVDRDAHVQCFLQNDKQEIFRIFPTAEQPDDLLMAGMTVTAPSPASPRQIVMDTLGLENIGCVVSDGILTAGDSWPIGPLGSTPVSAPSLHALSDQYRREAAGAIAFGELPIQVQ</sequence>
<dbReference type="PROSITE" id="PS51257">
    <property type="entry name" value="PROKAR_LIPOPROTEIN"/>
    <property type="match status" value="1"/>
</dbReference>
<dbReference type="Gene3D" id="1.10.101.10">
    <property type="entry name" value="PGBD-like superfamily/PGBD"/>
    <property type="match status" value="1"/>
</dbReference>